<feature type="compositionally biased region" description="Low complexity" evidence="1">
    <location>
        <begin position="22"/>
        <end position="39"/>
    </location>
</feature>
<comment type="caution">
    <text evidence="3">The sequence shown here is derived from an EMBL/GenBank/DDBJ whole genome shotgun (WGS) entry which is preliminary data.</text>
</comment>
<feature type="domain" description="Rhodanese" evidence="2">
    <location>
        <begin position="433"/>
        <end position="524"/>
    </location>
</feature>
<feature type="domain" description="Rhodanese" evidence="2">
    <location>
        <begin position="320"/>
        <end position="406"/>
    </location>
</feature>
<evidence type="ECO:0000259" key="2">
    <source>
        <dbReference type="PROSITE" id="PS50206"/>
    </source>
</evidence>
<evidence type="ECO:0000313" key="3">
    <source>
        <dbReference type="EMBL" id="OZI38451.1"/>
    </source>
</evidence>
<dbReference type="EMBL" id="NEVM01000001">
    <property type="protein sequence ID" value="OZI38451.1"/>
    <property type="molecule type" value="Genomic_DNA"/>
</dbReference>
<evidence type="ECO:0000256" key="1">
    <source>
        <dbReference type="SAM" id="MobiDB-lite"/>
    </source>
</evidence>
<dbReference type="SMART" id="SM00450">
    <property type="entry name" value="RHOD"/>
    <property type="match status" value="4"/>
</dbReference>
<feature type="domain" description="Rhodanese" evidence="2">
    <location>
        <begin position="185"/>
        <end position="275"/>
    </location>
</feature>
<organism evidence="3 4">
    <name type="scientific">Bordetella genomosp. 10</name>
    <dbReference type="NCBI Taxonomy" id="1416804"/>
    <lineage>
        <taxon>Bacteria</taxon>
        <taxon>Pseudomonadati</taxon>
        <taxon>Pseudomonadota</taxon>
        <taxon>Betaproteobacteria</taxon>
        <taxon>Burkholderiales</taxon>
        <taxon>Alcaligenaceae</taxon>
        <taxon>Bordetella</taxon>
    </lineage>
</organism>
<gene>
    <name evidence="3" type="ORF">CAL29_09115</name>
</gene>
<dbReference type="Pfam" id="PF00581">
    <property type="entry name" value="Rhodanese"/>
    <property type="match status" value="4"/>
</dbReference>
<accession>A0A261SMX6</accession>
<sequence length="578" mass="60862">MQPGRENMDASFAAPRRHAARNESSGEGSGSEASLASAPGAAHLSEIDPAQLRAMMDDGGEFAVLDVREEGVFGRDGHLLLASNLPLSRLERLAPAMLPCLDVRIVVCDGGERGDALARAAAQRLADGGYRRVHVLAGGAAAWRAQGYALYGGLNTYSKAFAEQLAHVRDLPQASVADLAAWQAQGRRVHMLDCRPAAEFRRMTIPGAVNYPGMELAYRAAQLAPADDIVLVNCAGRTRSLMATQTLLEVGARNPVFALQGGTMGWALDGRELAYGAVSACPPLAPASRAAAAEAAQRLAGRHGIASMDLAALDALRAEAGRTVYLFDVRTPEEYAAGHLAGAVGIGGAQLVHALDVWAPVRNAVVVLSDDDGARAVFTAMWLKQMEWHDVRVLRAAAAEFRERGAAPSRAPLNIARAQAALRAPDAAAALQARGEAAIVDIEDSMSYKRSHIAGAWHAVRARLADSLPAIVAGGPPRELILTCADGQLARIACAELSALTDAPVSALEGGTAAWAAAGLPLAEGAERLSGPDDDVWLRAHQRAGDTRKAMLEYLDWEEGLVAAVAADADFRFREFLG</sequence>
<feature type="domain" description="Rhodanese" evidence="2">
    <location>
        <begin position="58"/>
        <end position="152"/>
    </location>
</feature>
<dbReference type="PROSITE" id="PS50206">
    <property type="entry name" value="RHODANESE_3"/>
    <property type="match status" value="4"/>
</dbReference>
<dbReference type="OrthoDB" id="9789585at2"/>
<dbReference type="InterPro" id="IPR001763">
    <property type="entry name" value="Rhodanese-like_dom"/>
</dbReference>
<dbReference type="Gene3D" id="3.40.250.10">
    <property type="entry name" value="Rhodanese-like domain"/>
    <property type="match status" value="4"/>
</dbReference>
<feature type="region of interest" description="Disordered" evidence="1">
    <location>
        <begin position="1"/>
        <end position="39"/>
    </location>
</feature>
<reference evidence="4" key="1">
    <citation type="submission" date="2017-05" db="EMBL/GenBank/DDBJ databases">
        <title>Complete and WGS of Bordetella genogroups.</title>
        <authorList>
            <person name="Spilker T."/>
            <person name="Lipuma J."/>
        </authorList>
    </citation>
    <scope>NUCLEOTIDE SEQUENCE [LARGE SCALE GENOMIC DNA]</scope>
    <source>
        <strain evidence="4">AU16122</strain>
    </source>
</reference>
<proteinExistence type="predicted"/>
<dbReference type="InterPro" id="IPR036873">
    <property type="entry name" value="Rhodanese-like_dom_sf"/>
</dbReference>
<dbReference type="InterPro" id="IPR050229">
    <property type="entry name" value="GlpE_sulfurtransferase"/>
</dbReference>
<evidence type="ECO:0000313" key="4">
    <source>
        <dbReference type="Proteomes" id="UP000216020"/>
    </source>
</evidence>
<keyword evidence="4" id="KW-1185">Reference proteome</keyword>
<dbReference type="PANTHER" id="PTHR43031:SF1">
    <property type="entry name" value="PYRIDINE NUCLEOTIDE-DISULPHIDE OXIDOREDUCTASE"/>
    <property type="match status" value="1"/>
</dbReference>
<dbReference type="PANTHER" id="PTHR43031">
    <property type="entry name" value="FAD-DEPENDENT OXIDOREDUCTASE"/>
    <property type="match status" value="1"/>
</dbReference>
<protein>
    <recommendedName>
        <fullName evidence="2">Rhodanese domain-containing protein</fullName>
    </recommendedName>
</protein>
<dbReference type="Proteomes" id="UP000216020">
    <property type="component" value="Unassembled WGS sequence"/>
</dbReference>
<name>A0A261SMX6_9BORD</name>
<dbReference type="SUPFAM" id="SSF52821">
    <property type="entry name" value="Rhodanese/Cell cycle control phosphatase"/>
    <property type="match status" value="4"/>
</dbReference>
<dbReference type="AlphaFoldDB" id="A0A261SMX6"/>